<feature type="domain" description="Recombinase" evidence="3">
    <location>
        <begin position="185"/>
        <end position="330"/>
    </location>
</feature>
<evidence type="ECO:0000259" key="3">
    <source>
        <dbReference type="PROSITE" id="PS51737"/>
    </source>
</evidence>
<dbReference type="SUPFAM" id="SSF53041">
    <property type="entry name" value="Resolvase-like"/>
    <property type="match status" value="1"/>
</dbReference>
<dbReference type="PANTHER" id="PTHR30461:SF23">
    <property type="entry name" value="DNA RECOMBINASE-RELATED"/>
    <property type="match status" value="1"/>
</dbReference>
<dbReference type="InterPro" id="IPR038109">
    <property type="entry name" value="DNA_bind_recomb_sf"/>
</dbReference>
<evidence type="ECO:0000256" key="1">
    <source>
        <dbReference type="SAM" id="MobiDB-lite"/>
    </source>
</evidence>
<organism evidence="4 5">
    <name type="scientific">Sorangium cellulosum</name>
    <name type="common">Polyangium cellulosum</name>
    <dbReference type="NCBI Taxonomy" id="56"/>
    <lineage>
        <taxon>Bacteria</taxon>
        <taxon>Pseudomonadati</taxon>
        <taxon>Myxococcota</taxon>
        <taxon>Polyangia</taxon>
        <taxon>Polyangiales</taxon>
        <taxon>Polyangiaceae</taxon>
        <taxon>Sorangium</taxon>
    </lineage>
</organism>
<sequence length="707" mass="80117">MNAGAGERRAGAAVASSKIGPRHVERLAIVYVRQSHPSQIVHHPESARVQYDLAEHAVALGWSRERVLVIDDDQGRTATNAEGRPGFQRLVAEVGLDHVGIIIGFQMSRLARSCRDWHQLIEVCALFGTLLCDLDGVYDPANYNDRLVLGLKGTISEAELHVIKQRMHAGKLAKAQRGELGTLLAFGYVRRPSGEIVKDPDEQVRCVVDLLFEQFKIRGTVQGVLCYLVEHDLKLPLRVASGPDKGQLRWVRPNRTRLQETFKNPIYAGAYAYGRRRVDPRTKRPGRRATGRRIASVNQWTVCLRDRLPAYISWEQYEQNLRQLELNRNVARGVARKGSTLLAGLLRCGRCGHRMVVQYSEGNPRYVCVHDAAVYGAPLCQSIAARAVDRVVEALVLRALEPSALEVSLAVAADMERERVREEQLWQQRLERARYEVQRARRQYDAVEPENRLVARTLERALEELLGAEQTLQEDHRRAQAERPTSLTEADRSAIQALATELPRLWNSPTTTNEQRKEVVRQMLEEACLTVVGNSEQVQMTLRWAGGHETTTTLTRPVGKLSQLSYYDDLVCRAEQLRQEGKTFQGVADALNAEAWRPARRRETFNASMVNSLLASKKGDRDMRTPRPLPEKLKAHEWTLPALADELGMSRITLYSWVLRGKVQARKVQSEHVHGLWILRADEKERERLAALRTARRRRRPQGVQTG</sequence>
<name>A0A2L0FCA6_SORCE</name>
<evidence type="ECO:0000313" key="4">
    <source>
        <dbReference type="EMBL" id="AUX49122.1"/>
    </source>
</evidence>
<dbReference type="Pfam" id="PF07508">
    <property type="entry name" value="Recombinase"/>
    <property type="match status" value="1"/>
</dbReference>
<dbReference type="AlphaFoldDB" id="A0A2L0FCA6"/>
<dbReference type="Pfam" id="PF00239">
    <property type="entry name" value="Resolvase"/>
    <property type="match status" value="1"/>
</dbReference>
<dbReference type="InterPro" id="IPR011109">
    <property type="entry name" value="DNA_bind_recombinase_dom"/>
</dbReference>
<feature type="region of interest" description="Disordered" evidence="1">
    <location>
        <begin position="469"/>
        <end position="490"/>
    </location>
</feature>
<dbReference type="RefSeq" id="WP_104986886.1">
    <property type="nucleotide sequence ID" value="NZ_CP012673.1"/>
</dbReference>
<dbReference type="CDD" id="cd00338">
    <property type="entry name" value="Ser_Recombinase"/>
    <property type="match status" value="1"/>
</dbReference>
<evidence type="ECO:0000259" key="2">
    <source>
        <dbReference type="PROSITE" id="PS51736"/>
    </source>
</evidence>
<feature type="domain" description="Resolvase/invertase-type recombinase catalytic" evidence="2">
    <location>
        <begin position="27"/>
        <end position="178"/>
    </location>
</feature>
<dbReference type="GO" id="GO:0000150">
    <property type="term" value="F:DNA strand exchange activity"/>
    <property type="evidence" value="ECO:0007669"/>
    <property type="project" value="InterPro"/>
</dbReference>
<dbReference type="EMBL" id="CP012673">
    <property type="protein sequence ID" value="AUX49122.1"/>
    <property type="molecule type" value="Genomic_DNA"/>
</dbReference>
<dbReference type="InterPro" id="IPR036162">
    <property type="entry name" value="Resolvase-like_N_sf"/>
</dbReference>
<protein>
    <submittedName>
        <fullName evidence="4">Serine recombinase</fullName>
    </submittedName>
</protein>
<dbReference type="OrthoDB" id="7277848at2"/>
<dbReference type="Proteomes" id="UP000238348">
    <property type="component" value="Chromosome"/>
</dbReference>
<dbReference type="SMART" id="SM00857">
    <property type="entry name" value="Resolvase"/>
    <property type="match status" value="1"/>
</dbReference>
<dbReference type="Gene3D" id="3.40.50.1390">
    <property type="entry name" value="Resolvase, N-terminal catalytic domain"/>
    <property type="match status" value="1"/>
</dbReference>
<dbReference type="InterPro" id="IPR050639">
    <property type="entry name" value="SSR_resolvase"/>
</dbReference>
<evidence type="ECO:0000313" key="5">
    <source>
        <dbReference type="Proteomes" id="UP000238348"/>
    </source>
</evidence>
<dbReference type="PANTHER" id="PTHR30461">
    <property type="entry name" value="DNA-INVERTASE FROM LAMBDOID PROPHAGE"/>
    <property type="match status" value="1"/>
</dbReference>
<dbReference type="Gene3D" id="3.90.1750.20">
    <property type="entry name" value="Putative Large Serine Recombinase, Chain B, Domain 2"/>
    <property type="match status" value="1"/>
</dbReference>
<reference evidence="4 5" key="1">
    <citation type="submission" date="2015-09" db="EMBL/GenBank/DDBJ databases">
        <title>Sorangium comparison.</title>
        <authorList>
            <person name="Zaburannyi N."/>
            <person name="Bunk B."/>
            <person name="Overmann J."/>
            <person name="Mueller R."/>
        </authorList>
    </citation>
    <scope>NUCLEOTIDE SEQUENCE [LARGE SCALE GENOMIC DNA]</scope>
    <source>
        <strain evidence="4 5">So ce26</strain>
    </source>
</reference>
<dbReference type="PROSITE" id="PS51737">
    <property type="entry name" value="RECOMBINASE_DNA_BIND"/>
    <property type="match status" value="1"/>
</dbReference>
<dbReference type="Pfam" id="PF13408">
    <property type="entry name" value="Zn_ribbon_recom"/>
    <property type="match status" value="1"/>
</dbReference>
<dbReference type="InterPro" id="IPR006119">
    <property type="entry name" value="Resolv_N"/>
</dbReference>
<proteinExistence type="predicted"/>
<gene>
    <name evidence="4" type="ORF">SOCE26_106670</name>
</gene>
<dbReference type="PROSITE" id="PS51736">
    <property type="entry name" value="RECOMBINASES_3"/>
    <property type="match status" value="1"/>
</dbReference>
<dbReference type="GO" id="GO:0003677">
    <property type="term" value="F:DNA binding"/>
    <property type="evidence" value="ECO:0007669"/>
    <property type="project" value="InterPro"/>
</dbReference>
<accession>A0A2L0FCA6</accession>
<dbReference type="InterPro" id="IPR025827">
    <property type="entry name" value="Zn_ribbon_recom_dom"/>
</dbReference>